<evidence type="ECO:0000313" key="2">
    <source>
        <dbReference type="EMBL" id="APB01299.1"/>
    </source>
</evidence>
<dbReference type="Gene3D" id="3.40.630.30">
    <property type="match status" value="1"/>
</dbReference>
<reference evidence="3 4" key="2">
    <citation type="journal article" date="2016" name="Genome Announc.">
        <title>Draft Genome Sequence of Erythromycin- and Oxytetracycline-Sensitive Nocardia seriolae Strain U-1 (NBRC 110359).</title>
        <authorList>
            <person name="Imajoh M."/>
            <person name="Sukeda M."/>
            <person name="Shimizu M."/>
            <person name="Yamane J."/>
            <person name="Ohnishi K."/>
            <person name="Oshima S."/>
        </authorList>
    </citation>
    <scope>NUCLEOTIDE SEQUENCE [LARGE SCALE GENOMIC DNA]</scope>
    <source>
        <strain evidence="3 4">U-1</strain>
    </source>
</reference>
<dbReference type="PANTHER" id="PTHR31435">
    <property type="entry name" value="PROTEIN NATD1"/>
    <property type="match status" value="1"/>
</dbReference>
<dbReference type="RefSeq" id="WP_033085093.1">
    <property type="nucleotide sequence ID" value="NZ_AP017900.1"/>
</dbReference>
<proteinExistence type="predicted"/>
<dbReference type="GeneID" id="93372782"/>
<evidence type="ECO:0000313" key="4">
    <source>
        <dbReference type="Proteomes" id="UP000037179"/>
    </source>
</evidence>
<evidence type="ECO:0000259" key="1">
    <source>
        <dbReference type="PROSITE" id="PS51729"/>
    </source>
</evidence>
<feature type="domain" description="N-acetyltransferase" evidence="1">
    <location>
        <begin position="6"/>
        <end position="96"/>
    </location>
</feature>
<accession>A0A0B8NC55</accession>
<name>A0A0B8NC55_9NOCA</name>
<dbReference type="InterPro" id="IPR016181">
    <property type="entry name" value="Acyl_CoA_acyltransferase"/>
</dbReference>
<sequence length="96" mass="10863">MSTKLEHNADATRYEIYLDGTLAGYADYAERVDGDARVRDIQHTLTFPEFRGRGVAAQVVEFALEDARSEGFSIIPTCWYVEKYIGEHPEYADLVA</sequence>
<dbReference type="InterPro" id="IPR045057">
    <property type="entry name" value="Gcn5-rel_NAT"/>
</dbReference>
<dbReference type="AlphaFoldDB" id="A0A0B8NC55"/>
<gene>
    <name evidence="2" type="ORF">NS506_07279</name>
    <name evidence="3" type="ORF">NSK11_contig00004-0037</name>
</gene>
<organism evidence="3 4">
    <name type="scientific">Nocardia seriolae</name>
    <dbReference type="NCBI Taxonomy" id="37332"/>
    <lineage>
        <taxon>Bacteria</taxon>
        <taxon>Bacillati</taxon>
        <taxon>Actinomycetota</taxon>
        <taxon>Actinomycetes</taxon>
        <taxon>Mycobacteriales</taxon>
        <taxon>Nocardiaceae</taxon>
        <taxon>Nocardia</taxon>
    </lineage>
</organism>
<dbReference type="Pfam" id="PF14542">
    <property type="entry name" value="Acetyltransf_CG"/>
    <property type="match status" value="1"/>
</dbReference>
<dbReference type="Proteomes" id="UP000180166">
    <property type="component" value="Chromosome"/>
</dbReference>
<dbReference type="SUPFAM" id="SSF55729">
    <property type="entry name" value="Acyl-CoA N-acyltransferases (Nat)"/>
    <property type="match status" value="1"/>
</dbReference>
<evidence type="ECO:0000313" key="5">
    <source>
        <dbReference type="Proteomes" id="UP000180166"/>
    </source>
</evidence>
<dbReference type="CDD" id="cd04301">
    <property type="entry name" value="NAT_SF"/>
    <property type="match status" value="1"/>
</dbReference>
<reference evidence="4" key="1">
    <citation type="submission" date="2015-07" db="EMBL/GenBank/DDBJ databases">
        <title>Nocardia seriolae U-1 whole genome shotgun sequence.</title>
        <authorList>
            <person name="Imajoh M."/>
            <person name="Fukumoto Y."/>
            <person name="Sukeda M."/>
            <person name="Yamane J."/>
            <person name="Yamasaki K."/>
            <person name="Shimizu M."/>
            <person name="Ohnishi K."/>
            <person name="Oshima S."/>
        </authorList>
    </citation>
    <scope>NUCLEOTIDE SEQUENCE [LARGE SCALE GENOMIC DNA]</scope>
    <source>
        <strain evidence="4">U-1</strain>
    </source>
</reference>
<evidence type="ECO:0000313" key="3">
    <source>
        <dbReference type="EMBL" id="GAP26183.1"/>
    </source>
</evidence>
<dbReference type="EMBL" id="BBYQ01000004">
    <property type="protein sequence ID" value="GAP26183.1"/>
    <property type="molecule type" value="Genomic_DNA"/>
</dbReference>
<reference evidence="2 5" key="3">
    <citation type="submission" date="2016-10" db="EMBL/GenBank/DDBJ databases">
        <title>Genome sequence of Nocardia seriolae strain EM150506, isolated from Anguila japonica.</title>
        <authorList>
            <person name="Han H.-J."/>
        </authorList>
    </citation>
    <scope>NUCLEOTIDE SEQUENCE [LARGE SCALE GENOMIC DNA]</scope>
    <source>
        <strain evidence="2 5">EM150506</strain>
    </source>
</reference>
<protein>
    <submittedName>
        <fullName evidence="3">GNAT family acetyltransferase</fullName>
    </submittedName>
</protein>
<dbReference type="KEGG" id="nsr:NS506_07279"/>
<dbReference type="OrthoDB" id="5405911at2"/>
<dbReference type="EMBL" id="CP017839">
    <property type="protein sequence ID" value="APB01299.1"/>
    <property type="molecule type" value="Genomic_DNA"/>
</dbReference>
<dbReference type="InterPro" id="IPR031165">
    <property type="entry name" value="GNAT_YJDJ"/>
</dbReference>
<dbReference type="Proteomes" id="UP000037179">
    <property type="component" value="Unassembled WGS sequence"/>
</dbReference>
<dbReference type="PROSITE" id="PS51729">
    <property type="entry name" value="GNAT_YJDJ"/>
    <property type="match status" value="1"/>
</dbReference>
<keyword evidence="4" id="KW-1185">Reference proteome</keyword>
<dbReference type="PANTHER" id="PTHR31435:SF9">
    <property type="entry name" value="PROTEIN NATD1"/>
    <property type="match status" value="1"/>
</dbReference>